<dbReference type="InterPro" id="IPR017853">
    <property type="entry name" value="GH"/>
</dbReference>
<dbReference type="Gene3D" id="2.60.120.260">
    <property type="entry name" value="Galactose-binding domain-like"/>
    <property type="match status" value="1"/>
</dbReference>
<feature type="compositionally biased region" description="Polar residues" evidence="9">
    <location>
        <begin position="774"/>
        <end position="788"/>
    </location>
</feature>
<dbReference type="SUPFAM" id="SSF49785">
    <property type="entry name" value="Galactose-binding domain-like"/>
    <property type="match status" value="1"/>
</dbReference>
<evidence type="ECO:0000256" key="7">
    <source>
        <dbReference type="ARBA" id="ARBA00032230"/>
    </source>
</evidence>
<evidence type="ECO:0000256" key="9">
    <source>
        <dbReference type="SAM" id="MobiDB-lite"/>
    </source>
</evidence>
<evidence type="ECO:0000256" key="3">
    <source>
        <dbReference type="ARBA" id="ARBA00012756"/>
    </source>
</evidence>
<dbReference type="Pfam" id="PF00703">
    <property type="entry name" value="Glyco_hydro_2"/>
    <property type="match status" value="1"/>
</dbReference>
<accession>A0A087CTT0</accession>
<feature type="region of interest" description="Disordered" evidence="9">
    <location>
        <begin position="769"/>
        <end position="798"/>
    </location>
</feature>
<dbReference type="GO" id="GO:0009341">
    <property type="term" value="C:beta-galactosidase complex"/>
    <property type="evidence" value="ECO:0007669"/>
    <property type="project" value="InterPro"/>
</dbReference>
<dbReference type="InterPro" id="IPR008979">
    <property type="entry name" value="Galactose-bd-like_sf"/>
</dbReference>
<dbReference type="SUPFAM" id="SSF51445">
    <property type="entry name" value="(Trans)glycosidases"/>
    <property type="match status" value="1"/>
</dbReference>
<proteinExistence type="inferred from homology"/>
<evidence type="ECO:0000256" key="4">
    <source>
        <dbReference type="ARBA" id="ARBA00013303"/>
    </source>
</evidence>
<dbReference type="Pfam" id="PF02836">
    <property type="entry name" value="Glyco_hydro_2_C"/>
    <property type="match status" value="1"/>
</dbReference>
<comment type="caution">
    <text evidence="11">The sequence shown here is derived from an EMBL/GenBank/DDBJ whole genome shotgun (WGS) entry which is preliminary data.</text>
</comment>
<dbReference type="STRING" id="1437610.BREU_1748"/>
<dbReference type="Gene3D" id="3.20.20.80">
    <property type="entry name" value="Glycosidases"/>
    <property type="match status" value="1"/>
</dbReference>
<dbReference type="SMART" id="SM01038">
    <property type="entry name" value="Bgal_small_N"/>
    <property type="match status" value="1"/>
</dbReference>
<dbReference type="Pfam" id="PF16353">
    <property type="entry name" value="LacZ_4"/>
    <property type="match status" value="1"/>
</dbReference>
<dbReference type="InterPro" id="IPR036156">
    <property type="entry name" value="Beta-gal/glucu_dom_sf"/>
</dbReference>
<reference evidence="11 12" key="1">
    <citation type="submission" date="2014-03" db="EMBL/GenBank/DDBJ databases">
        <title>Genomics of Bifidobacteria.</title>
        <authorList>
            <person name="Ventura M."/>
            <person name="Milani C."/>
            <person name="Lugli G.A."/>
        </authorList>
    </citation>
    <scope>NUCLEOTIDE SEQUENCE [LARGE SCALE GENOMIC DNA]</scope>
    <source>
        <strain evidence="11 12">DSM 23975</strain>
    </source>
</reference>
<dbReference type="SUPFAM" id="SSF49303">
    <property type="entry name" value="beta-Galactosidase/glucuronidase domain"/>
    <property type="match status" value="2"/>
</dbReference>
<dbReference type="PROSITE" id="PS00719">
    <property type="entry name" value="GLYCOSYL_HYDROL_F2_1"/>
    <property type="match status" value="1"/>
</dbReference>
<dbReference type="eggNOG" id="COG3250">
    <property type="taxonomic scope" value="Bacteria"/>
</dbReference>
<dbReference type="GO" id="GO:0004565">
    <property type="term" value="F:beta-galactosidase activity"/>
    <property type="evidence" value="ECO:0007669"/>
    <property type="project" value="UniProtKB-EC"/>
</dbReference>
<dbReference type="InterPro" id="IPR013783">
    <property type="entry name" value="Ig-like_fold"/>
</dbReference>
<evidence type="ECO:0000259" key="10">
    <source>
        <dbReference type="SMART" id="SM01038"/>
    </source>
</evidence>
<dbReference type="InterPro" id="IPR004199">
    <property type="entry name" value="B-gal_small/dom_5"/>
</dbReference>
<name>A0A087CTT0_9BIFI</name>
<dbReference type="PRINTS" id="PR00132">
    <property type="entry name" value="GLHYDRLASE2"/>
</dbReference>
<dbReference type="Proteomes" id="UP000028984">
    <property type="component" value="Unassembled WGS sequence"/>
</dbReference>
<feature type="compositionally biased region" description="Basic and acidic residues" evidence="9">
    <location>
        <begin position="838"/>
        <end position="854"/>
    </location>
</feature>
<comment type="catalytic activity">
    <reaction evidence="1 8">
        <text>Hydrolysis of terminal non-reducing beta-D-galactose residues in beta-D-galactosides.</text>
        <dbReference type="EC" id="3.2.1.23"/>
    </reaction>
</comment>
<keyword evidence="5 8" id="KW-0378">Hydrolase</keyword>
<dbReference type="EC" id="3.2.1.23" evidence="3 8"/>
<comment type="similarity">
    <text evidence="2 8">Belongs to the glycosyl hydrolase 2 family.</text>
</comment>
<feature type="region of interest" description="Disordered" evidence="9">
    <location>
        <begin position="834"/>
        <end position="854"/>
    </location>
</feature>
<dbReference type="InterPro" id="IPR023230">
    <property type="entry name" value="Glyco_hydro_2_CS"/>
</dbReference>
<dbReference type="InterPro" id="IPR032312">
    <property type="entry name" value="LacZ_4"/>
</dbReference>
<evidence type="ECO:0000256" key="6">
    <source>
        <dbReference type="ARBA" id="ARBA00023295"/>
    </source>
</evidence>
<keyword evidence="12" id="KW-1185">Reference proteome</keyword>
<sequence>MNPTHTEHDNSTTSITSVESADGPTTAWLTDPQTFAVNRLAAHSDHTCWPHMPRPGEDGNLTQSLDGEWSVCIMPANEIRFPDGHSTSSAVDDNDSAPNHDGTCADSQASAHTNDASPWFAALHIDDSTFARIVVPSHLEMAGLLPPKYVNVQYPWDGHEDLEAPAVPTDNHVALYRRVFRPEGEVAKAMREGRRVTLTFHGAATAVYVWLNGVFVGYGEDSFTPSEFDVTAALRTGLNVLAVACYEYSSASWLEDQDFWRLHGLFRSVELTAHPAAHVADLNTIADWDPAAKQGLLTVDATIEGATHATVADVTLTDVDGDTVVWQTATPLVAGTSIADRSITDTATTDMTTTNTSTGTSSTGTGTVHAEATLEGVDPWSAETPNLYTLTVTLYDADGRVIEAAQTNLGFRRIGIEDGVLKINGRRLVLRGVNRHEFDCRRGRAVTEEDMLWDVRFMKRHNINAVRTSHYPNQSRWYDLCDEYGIYLIDETNLETHGSWNSPGDIPVGTSIPGDDPAWAPACLDRLDSMIRRDRNHPSVIIWSLGNESYAGEVLKTMSEHAHAIDPTRPVHYEGVTWRREYEAISDFESRMYAKPDEIRDWLEHQNHAASTSGKPRKPFMSCEYMHAMGNSCGGLSEFTDLESHDCYAGGFIWDYIDQALVQRLPDGTERLSIGGDWGDRPTDYEFAGNGIVFADRTPSPKAPEIKQLYSPIRLTPDGHGVTIENRNQFTGTDDYLFTARLLLDGHEIWHCDYQFDVPAGQTTRHDIDYPDANTITDSNGSTHTGTRPSPSSSPSDGVHEIVYEVDMRLANTTDWAPAGYELAFGQLVGVLNSGRTSDTRSDSESRTRTPETGGHRIITDRLVTTDRSDDAGLTDNDSATVTLGRWNAGIRRDNEEILLSRTQGGIVSWKRDGRERVIRRPDIVTFRPLTDNDRGNHSGFDRAAWYAAGRYAVTTGTHISRTDSSELVAEYQFELADPDHTPAFIIYRIDQDMRLHMTVKYPGGDPSAASLPAFGIEWQLPAQYDRLRYYGPGPEETYRDRKHGGRLGIWNTTAAQSFAPYLMVQETGNREDVRWLEATDAHGHGLRVRQHGDRRFAASLLPWDTYTIEAARRREDLPEPRHTYLRLLAAQMGVGGDDSWGAPVHTAYQLPASRPLTLDVDIELI</sequence>
<dbReference type="InterPro" id="IPR006102">
    <property type="entry name" value="Ig-like_GH2"/>
</dbReference>
<dbReference type="SUPFAM" id="SSF74650">
    <property type="entry name" value="Galactose mutarotase-like"/>
    <property type="match status" value="1"/>
</dbReference>
<dbReference type="PANTHER" id="PTHR46323:SF2">
    <property type="entry name" value="BETA-GALACTOSIDASE"/>
    <property type="match status" value="1"/>
</dbReference>
<dbReference type="GO" id="GO:0005990">
    <property type="term" value="P:lactose catabolic process"/>
    <property type="evidence" value="ECO:0007669"/>
    <property type="project" value="TreeGrafter"/>
</dbReference>
<dbReference type="AlphaFoldDB" id="A0A087CTT0"/>
<feature type="region of interest" description="Disordered" evidence="9">
    <location>
        <begin position="83"/>
        <end position="111"/>
    </location>
</feature>
<dbReference type="GO" id="GO:0030246">
    <property type="term" value="F:carbohydrate binding"/>
    <property type="evidence" value="ECO:0007669"/>
    <property type="project" value="InterPro"/>
</dbReference>
<evidence type="ECO:0000256" key="5">
    <source>
        <dbReference type="ARBA" id="ARBA00022801"/>
    </source>
</evidence>
<organism evidence="11 12">
    <name type="scientific">Bifidobacterium reuteri DSM 23975</name>
    <dbReference type="NCBI Taxonomy" id="1437610"/>
    <lineage>
        <taxon>Bacteria</taxon>
        <taxon>Bacillati</taxon>
        <taxon>Actinomycetota</taxon>
        <taxon>Actinomycetes</taxon>
        <taxon>Bifidobacteriales</taxon>
        <taxon>Bifidobacteriaceae</taxon>
        <taxon>Bifidobacterium</taxon>
    </lineage>
</organism>
<evidence type="ECO:0000313" key="12">
    <source>
        <dbReference type="Proteomes" id="UP000028984"/>
    </source>
</evidence>
<dbReference type="InterPro" id="IPR014718">
    <property type="entry name" value="GH-type_carb-bd"/>
</dbReference>
<dbReference type="InterPro" id="IPR006101">
    <property type="entry name" value="Glyco_hydro_2"/>
</dbReference>
<dbReference type="InterPro" id="IPR023232">
    <property type="entry name" value="Glyco_hydro_2_AS"/>
</dbReference>
<dbReference type="Gene3D" id="2.70.98.10">
    <property type="match status" value="1"/>
</dbReference>
<dbReference type="Pfam" id="PF02929">
    <property type="entry name" value="Bgal_small_N"/>
    <property type="match status" value="1"/>
</dbReference>
<gene>
    <name evidence="11" type="ORF">BREU_1748</name>
</gene>
<feature type="compositionally biased region" description="Basic and acidic residues" evidence="9">
    <location>
        <begin position="1"/>
        <end position="10"/>
    </location>
</feature>
<dbReference type="InterPro" id="IPR011013">
    <property type="entry name" value="Gal_mutarotase_sf_dom"/>
</dbReference>
<dbReference type="InterPro" id="IPR050347">
    <property type="entry name" value="Bact_Beta-galactosidase"/>
</dbReference>
<evidence type="ECO:0000256" key="2">
    <source>
        <dbReference type="ARBA" id="ARBA00007401"/>
    </source>
</evidence>
<evidence type="ECO:0000313" key="11">
    <source>
        <dbReference type="EMBL" id="KFI86680.1"/>
    </source>
</evidence>
<dbReference type="InterPro" id="IPR006104">
    <property type="entry name" value="Glyco_hydro_2_N"/>
</dbReference>
<dbReference type="PANTHER" id="PTHR46323">
    <property type="entry name" value="BETA-GALACTOSIDASE"/>
    <property type="match status" value="1"/>
</dbReference>
<dbReference type="InterPro" id="IPR006103">
    <property type="entry name" value="Glyco_hydro_2_cat"/>
</dbReference>
<evidence type="ECO:0000256" key="8">
    <source>
        <dbReference type="RuleBase" id="RU361154"/>
    </source>
</evidence>
<dbReference type="Pfam" id="PF02837">
    <property type="entry name" value="Glyco_hydro_2_N"/>
    <property type="match status" value="1"/>
</dbReference>
<dbReference type="RefSeq" id="WP_081886557.1">
    <property type="nucleotide sequence ID" value="NZ_JDUW01000004.1"/>
</dbReference>
<dbReference type="EMBL" id="JGZK01000004">
    <property type="protein sequence ID" value="KFI86680.1"/>
    <property type="molecule type" value="Genomic_DNA"/>
</dbReference>
<dbReference type="PROSITE" id="PS00608">
    <property type="entry name" value="GLYCOSYL_HYDROL_F2_2"/>
    <property type="match status" value="1"/>
</dbReference>
<dbReference type="Gene3D" id="2.60.40.10">
    <property type="entry name" value="Immunoglobulins"/>
    <property type="match status" value="2"/>
</dbReference>
<keyword evidence="6 8" id="KW-0326">Glycosidase</keyword>
<dbReference type="OrthoDB" id="9762066at2"/>
<feature type="region of interest" description="Disordered" evidence="9">
    <location>
        <begin position="1"/>
        <end position="29"/>
    </location>
</feature>
<evidence type="ECO:0000256" key="1">
    <source>
        <dbReference type="ARBA" id="ARBA00001412"/>
    </source>
</evidence>
<feature type="domain" description="Beta galactosidase small chain/" evidence="10">
    <location>
        <begin position="890"/>
        <end position="1164"/>
    </location>
</feature>
<protein>
    <recommendedName>
        <fullName evidence="4 8">Beta-galactosidase</fullName>
        <ecNumber evidence="3 8">3.2.1.23</ecNumber>
    </recommendedName>
    <alternativeName>
        <fullName evidence="7 8">Lactase</fullName>
    </alternativeName>
</protein>